<organism evidence="4 5">
    <name type="scientific">Elsinoe australis</name>
    <dbReference type="NCBI Taxonomy" id="40998"/>
    <lineage>
        <taxon>Eukaryota</taxon>
        <taxon>Fungi</taxon>
        <taxon>Dikarya</taxon>
        <taxon>Ascomycota</taxon>
        <taxon>Pezizomycotina</taxon>
        <taxon>Dothideomycetes</taxon>
        <taxon>Dothideomycetidae</taxon>
        <taxon>Myriangiales</taxon>
        <taxon>Elsinoaceae</taxon>
        <taxon>Elsinoe</taxon>
    </lineage>
</organism>
<dbReference type="GO" id="GO:0043812">
    <property type="term" value="F:phosphatidylinositol-4-phosphate phosphatase activity"/>
    <property type="evidence" value="ECO:0007669"/>
    <property type="project" value="TreeGrafter"/>
</dbReference>
<dbReference type="PANTHER" id="PTHR45662">
    <property type="entry name" value="PHOSPHATIDYLINOSITIDE PHOSPHATASE SAC1"/>
    <property type="match status" value="1"/>
</dbReference>
<sequence>MLSKPKEKLKGLVEKVEVRSAKRPGDTANMPGLVRKFLICATAKGLLLQPTTTKNQPSNSLPTLIEYKTHTITQSLSNHDSSTSPVLESHGLIGLLTLASSAYLVSITRREQVAQIRGKPIYVITDVAFIPLSSQSDAQSSIDAAQKTDKKKQRSRGSVTSDTETDDDTDAEGSTVGTEDDHASLPETPAEAPGVTDATKGLGPLAQGSSVASDVIKERGKYGRFAERWFSKAGWSASGRATQGMSSEQKESEEGDDLTREQKRQGLNALPDEESGSKEDAPKELEDAAGGKKEEKEEGEKGVGEKVAEKVEETVAEGIVKTLTPRILRTMRIWLSSRSFYFAYDHDLSRRLAMQEPSSSTLPLFKRFDPLYFWNQHLIQPFIEVGQYPFVLPVIQGFVGQRAFTVGKTPKGEDDKIVDAVSDPGEVIELWERAIPRPETSTSPKPAEKPTAEEKEKDESKDFLLTLVSRRSVKRAGLRYLRRGVDDEGNVANNVESEQMLSSPTWDDDNKVFSLTQVRGSIPLFFSQSPYSFKPIPITYGSEGTNHLAFNKHFRNMLSNYGHVQIASLVDKHGTEKSIGEMYEHHADMTNEGQLPSHGFPGPSSSQSKPEKKPLAFTWFDFHHECRAMNFQNISYLLDVLTPSLDSFSWTESLSSRLLQTQSGVVRTNCMDCLDRTNVVQSAIAGAVLQLQLSKEYNLSIDLSTDPKTQWFNTLWADNGDAISKQYAGTAALKGDFTRTRKRNWTGALNDFSLTLGRYYNNIFYDYFLQTTIDFVLGNGDEAMWEEFETDLMTGDYALDMSRVRQGAVERCVKVVLGRTAEAETLAESSSSSDEPTEAGTPSRSAAKTHGDDDEDLISGYTLHTPGQPNTLRSAPPMEECVLLLTNRALYLVRFDWNTEKVGSYERVELGDITGVKRGTYVTSTLGAKNLDEERNVGFVVTYLPRAGGVKRVNTRSLSTEVRKGDTSPRDQGEGQGTKAEESKVDENPAEQREVEQGQEEGMAEKDFASSPTGPADSKESKILAFKALSPRHTATATDTASTRSRSSGKGKKKTSAQNVQDMSEREVVRLITEEMRGLALKAREEDERKGLGVKKRVEGKVGSGLRTVKEGAGRVLPGVGGRKSTEGQRTEGADAEAEAGAEGGDGGQEEETEGQIWQIQEEDIISVAEAKRSTGYLESIGYSLRRLVWS</sequence>
<name>A0A2P7ZK91_9PEZI</name>
<accession>A0A2P7ZK91</accession>
<feature type="region of interest" description="Disordered" evidence="1">
    <location>
        <begin position="955"/>
        <end position="1064"/>
    </location>
</feature>
<dbReference type="InterPro" id="IPR002013">
    <property type="entry name" value="SAC_dom"/>
</dbReference>
<feature type="region of interest" description="Disordered" evidence="1">
    <location>
        <begin position="1109"/>
        <end position="1158"/>
    </location>
</feature>
<feature type="compositionally biased region" description="Basic and acidic residues" evidence="1">
    <location>
        <begin position="961"/>
        <end position="996"/>
    </location>
</feature>
<feature type="region of interest" description="Disordered" evidence="1">
    <location>
        <begin position="434"/>
        <end position="458"/>
    </location>
</feature>
<keyword evidence="5" id="KW-1185">Reference proteome</keyword>
<feature type="domain" description="SAC" evidence="2">
    <location>
        <begin position="331"/>
        <end position="729"/>
    </location>
</feature>
<dbReference type="Pfam" id="PF02383">
    <property type="entry name" value="Syja_N"/>
    <property type="match status" value="1"/>
</dbReference>
<feature type="region of interest" description="Disordered" evidence="1">
    <location>
        <begin position="140"/>
        <end position="213"/>
    </location>
</feature>
<dbReference type="PANTHER" id="PTHR45662:SF7">
    <property type="entry name" value="SACI DOMAIN PROTEIN (AFU_ORTHOLOGUE AFUA_1G15890)"/>
    <property type="match status" value="1"/>
</dbReference>
<dbReference type="Proteomes" id="UP000243723">
    <property type="component" value="Unassembled WGS sequence"/>
</dbReference>
<feature type="compositionally biased region" description="Basic and acidic residues" evidence="1">
    <location>
        <begin position="248"/>
        <end position="264"/>
    </location>
</feature>
<feature type="region of interest" description="Disordered" evidence="1">
    <location>
        <begin position="590"/>
        <end position="611"/>
    </location>
</feature>
<feature type="compositionally biased region" description="Basic and acidic residues" evidence="1">
    <location>
        <begin position="1124"/>
        <end position="1133"/>
    </location>
</feature>
<reference evidence="4 5" key="1">
    <citation type="submission" date="2017-05" db="EMBL/GenBank/DDBJ databases">
        <title>Draft genome sequence of Elsinoe australis.</title>
        <authorList>
            <person name="Cheng Q."/>
        </authorList>
    </citation>
    <scope>NUCLEOTIDE SEQUENCE [LARGE SCALE GENOMIC DNA]</scope>
    <source>
        <strain evidence="4 5">NL1</strain>
    </source>
</reference>
<dbReference type="AlphaFoldDB" id="A0A2P7ZK91"/>
<dbReference type="EMBL" id="NHZQ01000174">
    <property type="protein sequence ID" value="PSK48617.1"/>
    <property type="molecule type" value="Genomic_DNA"/>
</dbReference>
<dbReference type="PROSITE" id="PS50275">
    <property type="entry name" value="SAC"/>
    <property type="match status" value="1"/>
</dbReference>
<dbReference type="GO" id="GO:0046856">
    <property type="term" value="P:phosphatidylinositol dephosphorylation"/>
    <property type="evidence" value="ECO:0007669"/>
    <property type="project" value="TreeGrafter"/>
</dbReference>
<gene>
    <name evidence="4" type="ORF">B9Z65_131</name>
</gene>
<dbReference type="Pfam" id="PF12456">
    <property type="entry name" value="hSac2"/>
    <property type="match status" value="1"/>
</dbReference>
<evidence type="ECO:0000256" key="1">
    <source>
        <dbReference type="SAM" id="MobiDB-lite"/>
    </source>
</evidence>
<feature type="domain" description="HSac2" evidence="3">
    <location>
        <begin position="833"/>
        <end position="979"/>
    </location>
</feature>
<dbReference type="InterPro" id="IPR034753">
    <property type="entry name" value="hSac2"/>
</dbReference>
<evidence type="ECO:0000259" key="3">
    <source>
        <dbReference type="PROSITE" id="PS51791"/>
    </source>
</evidence>
<feature type="region of interest" description="Disordered" evidence="1">
    <location>
        <begin position="824"/>
        <end position="875"/>
    </location>
</feature>
<feature type="region of interest" description="Disordered" evidence="1">
    <location>
        <begin position="235"/>
        <end position="305"/>
    </location>
</feature>
<feature type="compositionally biased region" description="Basic and acidic residues" evidence="1">
    <location>
        <begin position="446"/>
        <end position="458"/>
    </location>
</feature>
<proteinExistence type="predicted"/>
<dbReference type="PROSITE" id="PS51791">
    <property type="entry name" value="HSAC2"/>
    <property type="match status" value="1"/>
</dbReference>
<dbReference type="OrthoDB" id="405996at2759"/>
<evidence type="ECO:0000313" key="4">
    <source>
        <dbReference type="EMBL" id="PSK48617.1"/>
    </source>
</evidence>
<feature type="compositionally biased region" description="Low complexity" evidence="1">
    <location>
        <begin position="824"/>
        <end position="834"/>
    </location>
</feature>
<feature type="compositionally biased region" description="Low complexity" evidence="1">
    <location>
        <begin position="1032"/>
        <end position="1046"/>
    </location>
</feature>
<evidence type="ECO:0000259" key="2">
    <source>
        <dbReference type="PROSITE" id="PS50275"/>
    </source>
</evidence>
<dbReference type="InterPro" id="IPR022158">
    <property type="entry name" value="Inositol_phosphatase"/>
</dbReference>
<evidence type="ECO:0000313" key="5">
    <source>
        <dbReference type="Proteomes" id="UP000243723"/>
    </source>
</evidence>
<protein>
    <submittedName>
        <fullName evidence="4">Inositol-1,4,5-trisphosphate 5-phosphatase 1</fullName>
    </submittedName>
</protein>
<dbReference type="GO" id="GO:0005783">
    <property type="term" value="C:endoplasmic reticulum"/>
    <property type="evidence" value="ECO:0007669"/>
    <property type="project" value="TreeGrafter"/>
</dbReference>
<feature type="compositionally biased region" description="Basic and acidic residues" evidence="1">
    <location>
        <begin position="275"/>
        <end position="305"/>
    </location>
</feature>
<dbReference type="STRING" id="40998.A0A2P7ZK91"/>
<comment type="caution">
    <text evidence="4">The sequence shown here is derived from an EMBL/GenBank/DDBJ whole genome shotgun (WGS) entry which is preliminary data.</text>
</comment>